<dbReference type="HOGENOM" id="CLU_1288978_0_0_1"/>
<dbReference type="InterPro" id="IPR011009">
    <property type="entry name" value="Kinase-like_dom_sf"/>
</dbReference>
<gene>
    <name evidence="3" type="primary">20354445</name>
    <name evidence="2" type="ORF">GGTG_13987</name>
</gene>
<reference evidence="3" key="4">
    <citation type="journal article" date="2015" name="G3 (Bethesda)">
        <title>Genome sequences of three phytopathogenic species of the Magnaporthaceae family of fungi.</title>
        <authorList>
            <person name="Okagaki L.H."/>
            <person name="Nunes C.C."/>
            <person name="Sailsbery J."/>
            <person name="Clay B."/>
            <person name="Brown D."/>
            <person name="John T."/>
            <person name="Oh Y."/>
            <person name="Young N."/>
            <person name="Fitzgerald M."/>
            <person name="Haas B.J."/>
            <person name="Zeng Q."/>
            <person name="Young S."/>
            <person name="Adiconis X."/>
            <person name="Fan L."/>
            <person name="Levin J.Z."/>
            <person name="Mitchell T.K."/>
            <person name="Okubara P.A."/>
            <person name="Farman M.L."/>
            <person name="Kohn L.M."/>
            <person name="Birren B."/>
            <person name="Ma L.-J."/>
            <person name="Dean R.A."/>
        </authorList>
    </citation>
    <scope>NUCLEOTIDE SEQUENCE</scope>
    <source>
        <strain evidence="3">R3-111a-1</strain>
    </source>
</reference>
<dbReference type="GO" id="GO:0004672">
    <property type="term" value="F:protein kinase activity"/>
    <property type="evidence" value="ECO:0007669"/>
    <property type="project" value="InterPro"/>
</dbReference>
<dbReference type="VEuPathDB" id="FungiDB:GGTG_13987"/>
<name>J3PKD3_GAET3</name>
<dbReference type="GO" id="GO:0005524">
    <property type="term" value="F:ATP binding"/>
    <property type="evidence" value="ECO:0007669"/>
    <property type="project" value="InterPro"/>
</dbReference>
<reference evidence="2" key="3">
    <citation type="submission" date="2010-09" db="EMBL/GenBank/DDBJ databases">
        <title>Annotation of Gaeumannomyces graminis var. tritici R3-111a-1.</title>
        <authorList>
            <consortium name="The Broad Institute Genome Sequencing Platform"/>
            <person name="Ma L.-J."/>
            <person name="Dead R."/>
            <person name="Young S.K."/>
            <person name="Zeng Q."/>
            <person name="Gargeya S."/>
            <person name="Fitzgerald M."/>
            <person name="Haas B."/>
            <person name="Abouelleil A."/>
            <person name="Alvarado L."/>
            <person name="Arachchi H.M."/>
            <person name="Berlin A."/>
            <person name="Brown A."/>
            <person name="Chapman S.B."/>
            <person name="Chen Z."/>
            <person name="Dunbar C."/>
            <person name="Freedman E."/>
            <person name="Gearin G."/>
            <person name="Gellesch M."/>
            <person name="Goldberg J."/>
            <person name="Griggs A."/>
            <person name="Gujja S."/>
            <person name="Heiman D."/>
            <person name="Howarth C."/>
            <person name="Larson L."/>
            <person name="Lui A."/>
            <person name="MacDonald P.J.P."/>
            <person name="Mehta T."/>
            <person name="Montmayeur A."/>
            <person name="Murphy C."/>
            <person name="Neiman D."/>
            <person name="Pearson M."/>
            <person name="Priest M."/>
            <person name="Roberts A."/>
            <person name="Saif S."/>
            <person name="Shea T."/>
            <person name="Shenoy N."/>
            <person name="Sisk P."/>
            <person name="Stolte C."/>
            <person name="Sykes S."/>
            <person name="Yandava C."/>
            <person name="Wortman J."/>
            <person name="Nusbaum C."/>
            <person name="Birren B."/>
        </authorList>
    </citation>
    <scope>NUCLEOTIDE SEQUENCE</scope>
    <source>
        <strain evidence="2">R3-111a-1</strain>
    </source>
</reference>
<feature type="domain" description="Protein kinase" evidence="1">
    <location>
        <begin position="1"/>
        <end position="192"/>
    </location>
</feature>
<dbReference type="Proteomes" id="UP000006039">
    <property type="component" value="Unassembled WGS sequence"/>
</dbReference>
<reference evidence="2" key="2">
    <citation type="submission" date="2010-07" db="EMBL/GenBank/DDBJ databases">
        <authorList>
            <consortium name="The Broad Institute Genome Sequencing Platform"/>
            <consortium name="Broad Institute Genome Sequencing Center for Infectious Disease"/>
            <person name="Ma L.-J."/>
            <person name="Dead R."/>
            <person name="Young S."/>
            <person name="Zeng Q."/>
            <person name="Koehrsen M."/>
            <person name="Alvarado L."/>
            <person name="Berlin A."/>
            <person name="Chapman S.B."/>
            <person name="Chen Z."/>
            <person name="Freedman E."/>
            <person name="Gellesch M."/>
            <person name="Goldberg J."/>
            <person name="Griggs A."/>
            <person name="Gujja S."/>
            <person name="Heilman E.R."/>
            <person name="Heiman D."/>
            <person name="Hepburn T."/>
            <person name="Howarth C."/>
            <person name="Jen D."/>
            <person name="Larson L."/>
            <person name="Mehta T."/>
            <person name="Neiman D."/>
            <person name="Pearson M."/>
            <person name="Roberts A."/>
            <person name="Saif S."/>
            <person name="Shea T."/>
            <person name="Shenoy N."/>
            <person name="Sisk P."/>
            <person name="Stolte C."/>
            <person name="Sykes S."/>
            <person name="Walk T."/>
            <person name="White J."/>
            <person name="Yandava C."/>
            <person name="Haas B."/>
            <person name="Nusbaum C."/>
            <person name="Birren B."/>
        </authorList>
    </citation>
    <scope>NUCLEOTIDE SEQUENCE</scope>
    <source>
        <strain evidence="2">R3-111a-1</strain>
    </source>
</reference>
<dbReference type="STRING" id="644352.J3PKD3"/>
<organism evidence="2">
    <name type="scientific">Gaeumannomyces tritici (strain R3-111a-1)</name>
    <name type="common">Wheat and barley take-all root rot fungus</name>
    <name type="synonym">Gaeumannomyces graminis var. tritici</name>
    <dbReference type="NCBI Taxonomy" id="644352"/>
    <lineage>
        <taxon>Eukaryota</taxon>
        <taxon>Fungi</taxon>
        <taxon>Dikarya</taxon>
        <taxon>Ascomycota</taxon>
        <taxon>Pezizomycotina</taxon>
        <taxon>Sordariomycetes</taxon>
        <taxon>Sordariomycetidae</taxon>
        <taxon>Magnaporthales</taxon>
        <taxon>Magnaporthaceae</taxon>
        <taxon>Gaeumannomyces</taxon>
    </lineage>
</organism>
<evidence type="ECO:0000313" key="2">
    <source>
        <dbReference type="EMBL" id="EJT68433.1"/>
    </source>
</evidence>
<keyword evidence="4" id="KW-1185">Reference proteome</keyword>
<sequence>MWAAERLDIEEPALQRALSLPEQKADPARRSYAIVNYIGYQRHKGHTYPLTDDVKFSMCGNVAKINVAYLDASVTGQQPFRVSALAVPGVVFRRAADGDLRKADIWLLGVVAVQLLARRVDPLIPDFAAAVVVAARILEQGRTGSGLELLFLEHAEMLPADAPQALDFVRRCLTVNSEERPSLKELWDHLFLAMTEVVTEAGAKATAGVKGDDE</sequence>
<evidence type="ECO:0000313" key="4">
    <source>
        <dbReference type="Proteomes" id="UP000006039"/>
    </source>
</evidence>
<accession>J3PKD3</accession>
<dbReference type="EnsemblFungi" id="EJT68433">
    <property type="protein sequence ID" value="EJT68433"/>
    <property type="gene ID" value="GGTG_13987"/>
</dbReference>
<dbReference type="RefSeq" id="XP_009230176.1">
    <property type="nucleotide sequence ID" value="XM_009231912.1"/>
</dbReference>
<evidence type="ECO:0000313" key="3">
    <source>
        <dbReference type="EnsemblFungi" id="EJT68433"/>
    </source>
</evidence>
<protein>
    <recommendedName>
        <fullName evidence="1">Protein kinase domain-containing protein</fullName>
    </recommendedName>
</protein>
<reference evidence="3" key="5">
    <citation type="submission" date="2018-04" db="UniProtKB">
        <authorList>
            <consortium name="EnsemblFungi"/>
        </authorList>
    </citation>
    <scope>IDENTIFICATION</scope>
    <source>
        <strain evidence="3">R3-111a-1</strain>
    </source>
</reference>
<dbReference type="AlphaFoldDB" id="J3PKD3"/>
<dbReference type="PROSITE" id="PS50011">
    <property type="entry name" value="PROTEIN_KINASE_DOM"/>
    <property type="match status" value="1"/>
</dbReference>
<dbReference type="GeneID" id="20354445"/>
<dbReference type="SUPFAM" id="SSF56112">
    <property type="entry name" value="Protein kinase-like (PK-like)"/>
    <property type="match status" value="1"/>
</dbReference>
<proteinExistence type="predicted"/>
<dbReference type="Gene3D" id="1.10.510.10">
    <property type="entry name" value="Transferase(Phosphotransferase) domain 1"/>
    <property type="match status" value="1"/>
</dbReference>
<dbReference type="OrthoDB" id="266718at2759"/>
<dbReference type="EMBL" id="GL385490">
    <property type="protein sequence ID" value="EJT68433.1"/>
    <property type="molecule type" value="Genomic_DNA"/>
</dbReference>
<evidence type="ECO:0000259" key="1">
    <source>
        <dbReference type="PROSITE" id="PS50011"/>
    </source>
</evidence>
<dbReference type="InterPro" id="IPR000719">
    <property type="entry name" value="Prot_kinase_dom"/>
</dbReference>
<reference evidence="4" key="1">
    <citation type="submission" date="2010-07" db="EMBL/GenBank/DDBJ databases">
        <title>The genome sequence of Gaeumannomyces graminis var. tritici strain R3-111a-1.</title>
        <authorList>
            <consortium name="The Broad Institute Genome Sequencing Platform"/>
            <person name="Ma L.-J."/>
            <person name="Dead R."/>
            <person name="Young S."/>
            <person name="Zeng Q."/>
            <person name="Koehrsen M."/>
            <person name="Alvarado L."/>
            <person name="Berlin A."/>
            <person name="Chapman S.B."/>
            <person name="Chen Z."/>
            <person name="Freedman E."/>
            <person name="Gellesch M."/>
            <person name="Goldberg J."/>
            <person name="Griggs A."/>
            <person name="Gujja S."/>
            <person name="Heilman E.R."/>
            <person name="Heiman D."/>
            <person name="Hepburn T."/>
            <person name="Howarth C."/>
            <person name="Jen D."/>
            <person name="Larson L."/>
            <person name="Mehta T."/>
            <person name="Neiman D."/>
            <person name="Pearson M."/>
            <person name="Roberts A."/>
            <person name="Saif S."/>
            <person name="Shea T."/>
            <person name="Shenoy N."/>
            <person name="Sisk P."/>
            <person name="Stolte C."/>
            <person name="Sykes S."/>
            <person name="Walk T."/>
            <person name="White J."/>
            <person name="Yandava C."/>
            <person name="Haas B."/>
            <person name="Nusbaum C."/>
            <person name="Birren B."/>
        </authorList>
    </citation>
    <scope>NUCLEOTIDE SEQUENCE [LARGE SCALE GENOMIC DNA]</scope>
    <source>
        <strain evidence="4">R3-111a-1</strain>
    </source>
</reference>